<dbReference type="RefSeq" id="WP_145286138.1">
    <property type="nucleotide sequence ID" value="NZ_CP036291.1"/>
</dbReference>
<dbReference type="PANTHER" id="PTHR43566:SF2">
    <property type="entry name" value="DUF4143 DOMAIN-CONTAINING PROTEIN"/>
    <property type="match status" value="1"/>
</dbReference>
<dbReference type="KEGG" id="pnd:Pla175_28800"/>
<feature type="domain" description="DUF4143" evidence="1">
    <location>
        <begin position="186"/>
        <end position="330"/>
    </location>
</feature>
<dbReference type="Proteomes" id="UP000317429">
    <property type="component" value="Chromosome"/>
</dbReference>
<dbReference type="AlphaFoldDB" id="A0A518DDD7"/>
<evidence type="ECO:0000259" key="1">
    <source>
        <dbReference type="Pfam" id="PF13635"/>
    </source>
</evidence>
<dbReference type="OrthoDB" id="256957at2"/>
<reference evidence="2 3" key="1">
    <citation type="submission" date="2019-02" db="EMBL/GenBank/DDBJ databases">
        <title>Deep-cultivation of Planctomycetes and their phenomic and genomic characterization uncovers novel biology.</title>
        <authorList>
            <person name="Wiegand S."/>
            <person name="Jogler M."/>
            <person name="Boedeker C."/>
            <person name="Pinto D."/>
            <person name="Vollmers J."/>
            <person name="Rivas-Marin E."/>
            <person name="Kohn T."/>
            <person name="Peeters S.H."/>
            <person name="Heuer A."/>
            <person name="Rast P."/>
            <person name="Oberbeckmann S."/>
            <person name="Bunk B."/>
            <person name="Jeske O."/>
            <person name="Meyerdierks A."/>
            <person name="Storesund J.E."/>
            <person name="Kallscheuer N."/>
            <person name="Luecker S."/>
            <person name="Lage O.M."/>
            <person name="Pohl T."/>
            <person name="Merkel B.J."/>
            <person name="Hornburger P."/>
            <person name="Mueller R.-W."/>
            <person name="Bruemmer F."/>
            <person name="Labrenz M."/>
            <person name="Spormann A.M."/>
            <person name="Op den Camp H."/>
            <person name="Overmann J."/>
            <person name="Amann R."/>
            <person name="Jetten M.S.M."/>
            <person name="Mascher T."/>
            <person name="Medema M.H."/>
            <person name="Devos D.P."/>
            <person name="Kaster A.-K."/>
            <person name="Ovreas L."/>
            <person name="Rohde M."/>
            <person name="Galperin M.Y."/>
            <person name="Jogler C."/>
        </authorList>
    </citation>
    <scope>NUCLEOTIDE SEQUENCE [LARGE SCALE GENOMIC DNA]</scope>
    <source>
        <strain evidence="2 3">Pla175</strain>
    </source>
</reference>
<dbReference type="EMBL" id="CP036291">
    <property type="protein sequence ID" value="QDU89489.1"/>
    <property type="molecule type" value="Genomic_DNA"/>
</dbReference>
<organism evidence="2 3">
    <name type="scientific">Pirellulimonas nuda</name>
    <dbReference type="NCBI Taxonomy" id="2528009"/>
    <lineage>
        <taxon>Bacteria</taxon>
        <taxon>Pseudomonadati</taxon>
        <taxon>Planctomycetota</taxon>
        <taxon>Planctomycetia</taxon>
        <taxon>Pirellulales</taxon>
        <taxon>Lacipirellulaceae</taxon>
        <taxon>Pirellulimonas</taxon>
    </lineage>
</organism>
<protein>
    <recommendedName>
        <fullName evidence="1">DUF4143 domain-containing protein</fullName>
    </recommendedName>
</protein>
<keyword evidence="3" id="KW-1185">Reference proteome</keyword>
<evidence type="ECO:0000313" key="2">
    <source>
        <dbReference type="EMBL" id="QDU89489.1"/>
    </source>
</evidence>
<evidence type="ECO:0000313" key="3">
    <source>
        <dbReference type="Proteomes" id="UP000317429"/>
    </source>
</evidence>
<dbReference type="PANTHER" id="PTHR43566">
    <property type="entry name" value="CONSERVED PROTEIN"/>
    <property type="match status" value="1"/>
</dbReference>
<dbReference type="Pfam" id="PF13635">
    <property type="entry name" value="DUF4143"/>
    <property type="match status" value="1"/>
</dbReference>
<proteinExistence type="predicted"/>
<name>A0A518DDD7_9BACT</name>
<gene>
    <name evidence="2" type="ORF">Pla175_28800</name>
</gene>
<accession>A0A518DDD7</accession>
<dbReference type="InterPro" id="IPR025420">
    <property type="entry name" value="DUF4143"/>
</dbReference>
<sequence length="386" mass="42626">MIDPSHRLARIDASLDSHAGLAVVGPWRAGKRDVVQRLSQDWGGLRVHWFDGLMPADVARLREPEATLGPLAGVVVLNEVSLSRELAGVVGRLLARRPCPARFVIVASTSACELGRIDDLAPGALAWEWYDGLACWEVGAENPQRLWLRGGLPGSYEAASDHESLRCRREVAALLLPRAADLMIDRSDITRLRSVWGQIALLHGDVWNASEIARRVRASDYAVGYDLTTLADAFAVRVLKAWRQLGVSKRQVSAPRVYVRDSGLLHAMLGIQTLEQLLEHGAAGASWRGFVIGQVIALLHAAPSESFYWRTHAGAELDLLIVRGQRRWGFAVQHAQRPRITRSMRRVMADLQLDRLHVVHAGAESLDLDERIRAVALADLHKEVAS</sequence>